<accession>A0A2S5TJ42</accession>
<dbReference type="RefSeq" id="WP_104229230.1">
    <property type="nucleotide sequence ID" value="NZ_PSNW01000002.1"/>
</dbReference>
<evidence type="ECO:0000313" key="2">
    <source>
        <dbReference type="EMBL" id="PPE75004.1"/>
    </source>
</evidence>
<comment type="caution">
    <text evidence="2">The sequence shown here is derived from an EMBL/GenBank/DDBJ whole genome shotgun (WGS) entry which is preliminary data.</text>
</comment>
<dbReference type="InterPro" id="IPR002937">
    <property type="entry name" value="Amino_oxidase"/>
</dbReference>
<dbReference type="EMBL" id="PSNW01000002">
    <property type="protein sequence ID" value="PPE75004.1"/>
    <property type="molecule type" value="Genomic_DNA"/>
</dbReference>
<keyword evidence="3" id="KW-1185">Reference proteome</keyword>
<evidence type="ECO:0000259" key="1">
    <source>
        <dbReference type="Pfam" id="PF01593"/>
    </source>
</evidence>
<dbReference type="InterPro" id="IPR036188">
    <property type="entry name" value="FAD/NAD-bd_sf"/>
</dbReference>
<dbReference type="Proteomes" id="UP000238220">
    <property type="component" value="Unassembled WGS sequence"/>
</dbReference>
<dbReference type="AlphaFoldDB" id="A0A2S5TJ42"/>
<organism evidence="2 3">
    <name type="scientific">Solimonas fluminis</name>
    <dbReference type="NCBI Taxonomy" id="2086571"/>
    <lineage>
        <taxon>Bacteria</taxon>
        <taxon>Pseudomonadati</taxon>
        <taxon>Pseudomonadota</taxon>
        <taxon>Gammaproteobacteria</taxon>
        <taxon>Nevskiales</taxon>
        <taxon>Nevskiaceae</taxon>
        <taxon>Solimonas</taxon>
    </lineage>
</organism>
<protein>
    <recommendedName>
        <fullName evidence="1">Amine oxidase domain-containing protein</fullName>
    </recommendedName>
</protein>
<dbReference type="PANTHER" id="PTHR42923">
    <property type="entry name" value="PROTOPORPHYRINOGEN OXIDASE"/>
    <property type="match status" value="1"/>
</dbReference>
<dbReference type="InterPro" id="IPR050464">
    <property type="entry name" value="Zeta_carotene_desat/Oxidored"/>
</dbReference>
<gene>
    <name evidence="2" type="ORF">C3942_04830</name>
</gene>
<dbReference type="OrthoDB" id="20837at2"/>
<sequence length="447" mass="48708">MKIAVVGSGISGLSAASFLARRHDVTLYEQDGRCGGHTNTILVPTPEGPQPVDTGWIVYNGINYPNLTALFGELGVKTRPTSMSFGVSLGGGAYEWTGSDRLWTVFAQPSNLFRWKHVRMLLDILKLNRQANALLRSGALPEGSLGDYLREAGYSPELASRYLLPMAGLIWSCSPKKAMEYPAADFMRFFDSHSLFTATGQPVWHTVVGGSHQYLKKLLAVFPGRLRQNAPVTRLRRGAAGVEVNTAAGTETYDRVVCATHSDQALALLADAAEDERAILAGIPYNESRCVLHTDESFLPRRRAAWASWNYLNDRDEVHDRPISGSYWMNLLQGIPGPVNYVVTLNPTREVPAERVLYQTVYHHPHYGAASVTTHRRLPEIQGRGGLWFAGAWTGYGFHEDGLRSGLRAVAGVDRDCLPAWASLDEPRAPAASSVPGLPAAAAGVAG</sequence>
<dbReference type="GO" id="GO:0016491">
    <property type="term" value="F:oxidoreductase activity"/>
    <property type="evidence" value="ECO:0007669"/>
    <property type="project" value="InterPro"/>
</dbReference>
<dbReference type="Gene3D" id="3.50.50.60">
    <property type="entry name" value="FAD/NAD(P)-binding domain"/>
    <property type="match status" value="1"/>
</dbReference>
<proteinExistence type="predicted"/>
<dbReference type="PANTHER" id="PTHR42923:SF17">
    <property type="entry name" value="AMINE OXIDASE DOMAIN-CONTAINING PROTEIN"/>
    <property type="match status" value="1"/>
</dbReference>
<dbReference type="SUPFAM" id="SSF51905">
    <property type="entry name" value="FAD/NAD(P)-binding domain"/>
    <property type="match status" value="1"/>
</dbReference>
<reference evidence="2 3" key="1">
    <citation type="submission" date="2018-02" db="EMBL/GenBank/DDBJ databases">
        <title>Genome sequencing of Solimonas sp. HR-BB.</title>
        <authorList>
            <person name="Lee Y."/>
            <person name="Jeon C.O."/>
        </authorList>
    </citation>
    <scope>NUCLEOTIDE SEQUENCE [LARGE SCALE GENOMIC DNA]</scope>
    <source>
        <strain evidence="2 3">HR-BB</strain>
    </source>
</reference>
<evidence type="ECO:0000313" key="3">
    <source>
        <dbReference type="Proteomes" id="UP000238220"/>
    </source>
</evidence>
<feature type="domain" description="Amine oxidase" evidence="1">
    <location>
        <begin position="10"/>
        <end position="268"/>
    </location>
</feature>
<dbReference type="Pfam" id="PF01593">
    <property type="entry name" value="Amino_oxidase"/>
    <property type="match status" value="1"/>
</dbReference>
<name>A0A2S5TJ42_9GAMM</name>